<protein>
    <submittedName>
        <fullName evidence="1">Uncharacterized protein</fullName>
    </submittedName>
</protein>
<reference evidence="1" key="1">
    <citation type="submission" date="2014-09" db="EMBL/GenBank/DDBJ databases">
        <authorList>
            <person name="Magalhaes I.L.F."/>
            <person name="Oliveira U."/>
            <person name="Santos F.R."/>
            <person name="Vidigal T.H.D.A."/>
            <person name="Brescovit A.D."/>
            <person name="Santos A.J."/>
        </authorList>
    </citation>
    <scope>NUCLEOTIDE SEQUENCE</scope>
    <source>
        <tissue evidence="1">Shoot tissue taken approximately 20 cm above the soil surface</tissue>
    </source>
</reference>
<dbReference type="EMBL" id="GBRH01226407">
    <property type="protein sequence ID" value="JAD71488.1"/>
    <property type="molecule type" value="Transcribed_RNA"/>
</dbReference>
<dbReference type="AlphaFoldDB" id="A0A0A9CAK8"/>
<proteinExistence type="predicted"/>
<accession>A0A0A9CAK8</accession>
<organism evidence="1">
    <name type="scientific">Arundo donax</name>
    <name type="common">Giant reed</name>
    <name type="synonym">Donax arundinaceus</name>
    <dbReference type="NCBI Taxonomy" id="35708"/>
    <lineage>
        <taxon>Eukaryota</taxon>
        <taxon>Viridiplantae</taxon>
        <taxon>Streptophyta</taxon>
        <taxon>Embryophyta</taxon>
        <taxon>Tracheophyta</taxon>
        <taxon>Spermatophyta</taxon>
        <taxon>Magnoliopsida</taxon>
        <taxon>Liliopsida</taxon>
        <taxon>Poales</taxon>
        <taxon>Poaceae</taxon>
        <taxon>PACMAD clade</taxon>
        <taxon>Arundinoideae</taxon>
        <taxon>Arundineae</taxon>
        <taxon>Arundo</taxon>
    </lineage>
</organism>
<name>A0A0A9CAK8_ARUDO</name>
<sequence>MQKLSAYLWPRDATSRRHRSRCFFTVGGHSCSFFLWGLSRSVHEHLTLPQDLCARISVLSTDA</sequence>
<reference evidence="1" key="2">
    <citation type="journal article" date="2015" name="Data Brief">
        <title>Shoot transcriptome of the giant reed, Arundo donax.</title>
        <authorList>
            <person name="Barrero R.A."/>
            <person name="Guerrero F.D."/>
            <person name="Moolhuijzen P."/>
            <person name="Goolsby J.A."/>
            <person name="Tidwell J."/>
            <person name="Bellgard S.E."/>
            <person name="Bellgard M.I."/>
        </authorList>
    </citation>
    <scope>NUCLEOTIDE SEQUENCE</scope>
    <source>
        <tissue evidence="1">Shoot tissue taken approximately 20 cm above the soil surface</tissue>
    </source>
</reference>
<evidence type="ECO:0000313" key="1">
    <source>
        <dbReference type="EMBL" id="JAD71488.1"/>
    </source>
</evidence>